<comment type="subcellular location">
    <subcellularLocation>
        <location evidence="1">Membrane</location>
        <topology evidence="1">Multi-pass membrane protein</topology>
    </subcellularLocation>
</comment>
<feature type="transmembrane region" description="Helical" evidence="7">
    <location>
        <begin position="20"/>
        <end position="37"/>
    </location>
</feature>
<evidence type="ECO:0000313" key="9">
    <source>
        <dbReference type="EMBL" id="KAF2756236.1"/>
    </source>
</evidence>
<dbReference type="Proteomes" id="UP000799437">
    <property type="component" value="Unassembled WGS sequence"/>
</dbReference>
<dbReference type="GO" id="GO:0016020">
    <property type="term" value="C:membrane"/>
    <property type="evidence" value="ECO:0007669"/>
    <property type="project" value="UniProtKB-SubCell"/>
</dbReference>
<feature type="transmembrane region" description="Helical" evidence="7">
    <location>
        <begin position="219"/>
        <end position="238"/>
    </location>
</feature>
<feature type="domain" description="Rhodopsin" evidence="8">
    <location>
        <begin position="33"/>
        <end position="277"/>
    </location>
</feature>
<feature type="transmembrane region" description="Helical" evidence="7">
    <location>
        <begin position="180"/>
        <end position="207"/>
    </location>
</feature>
<keyword evidence="10" id="KW-1185">Reference proteome</keyword>
<gene>
    <name evidence="9" type="ORF">EJ05DRAFT_512766</name>
</gene>
<evidence type="ECO:0000256" key="4">
    <source>
        <dbReference type="ARBA" id="ARBA00023136"/>
    </source>
</evidence>
<feature type="transmembrane region" description="Helical" evidence="7">
    <location>
        <begin position="253"/>
        <end position="272"/>
    </location>
</feature>
<dbReference type="RefSeq" id="XP_033598687.1">
    <property type="nucleotide sequence ID" value="XM_033748366.1"/>
</dbReference>
<dbReference type="EMBL" id="ML996576">
    <property type="protein sequence ID" value="KAF2756236.1"/>
    <property type="molecule type" value="Genomic_DNA"/>
</dbReference>
<sequence length="391" mass="44494">MEIDTDSYTSIHRKTYEVTIGIFFGISVLTLLARLTTRLTTQRRLALDDYFLIFALACLCVSAAMLFVNAEAYFLDNAIQHDVTLAYRLTPKELDMVINGTTPLKTFLCLAWTAIFCVKFSFLAFFYNLIDRVRGIRIWYWSVVVFTIVTWMFLVSEPFILCPYSGVDSLKCLDPSRSLLNVSLTGFITGLDCLTDIMIVSIPVIILRQSNLKFRQKMVLGIFLCLSLVMVAMAITRVSKVKNDIGTDVPWSLFWQFMEAAVAVFMASLTTFRTAFVKHNQSGQHAPPPLYSYKRLLRGRKNKSSENDFEDTEIGHLPQVPRPTMTGLGTFIRGYNRSHALHSMDDTLCGSESNRSIVVKKQFSVQSTHESEVSPPSTAYEEYEPRDTFRR</sequence>
<keyword evidence="3 7" id="KW-1133">Transmembrane helix</keyword>
<dbReference type="PANTHER" id="PTHR33048:SF47">
    <property type="entry name" value="INTEGRAL MEMBRANE PROTEIN-RELATED"/>
    <property type="match status" value="1"/>
</dbReference>
<evidence type="ECO:0000256" key="2">
    <source>
        <dbReference type="ARBA" id="ARBA00022692"/>
    </source>
</evidence>
<reference evidence="9" key="1">
    <citation type="journal article" date="2020" name="Stud. Mycol.">
        <title>101 Dothideomycetes genomes: a test case for predicting lifestyles and emergence of pathogens.</title>
        <authorList>
            <person name="Haridas S."/>
            <person name="Albert R."/>
            <person name="Binder M."/>
            <person name="Bloem J."/>
            <person name="Labutti K."/>
            <person name="Salamov A."/>
            <person name="Andreopoulos B."/>
            <person name="Baker S."/>
            <person name="Barry K."/>
            <person name="Bills G."/>
            <person name="Bluhm B."/>
            <person name="Cannon C."/>
            <person name="Castanera R."/>
            <person name="Culley D."/>
            <person name="Daum C."/>
            <person name="Ezra D."/>
            <person name="Gonzalez J."/>
            <person name="Henrissat B."/>
            <person name="Kuo A."/>
            <person name="Liang C."/>
            <person name="Lipzen A."/>
            <person name="Lutzoni F."/>
            <person name="Magnuson J."/>
            <person name="Mondo S."/>
            <person name="Nolan M."/>
            <person name="Ohm R."/>
            <person name="Pangilinan J."/>
            <person name="Park H.-J."/>
            <person name="Ramirez L."/>
            <person name="Alfaro M."/>
            <person name="Sun H."/>
            <person name="Tritt A."/>
            <person name="Yoshinaga Y."/>
            <person name="Zwiers L.-H."/>
            <person name="Turgeon B."/>
            <person name="Goodwin S."/>
            <person name="Spatafora J."/>
            <person name="Crous P."/>
            <person name="Grigoriev I."/>
        </authorList>
    </citation>
    <scope>NUCLEOTIDE SEQUENCE</scope>
    <source>
        <strain evidence="9">CBS 121739</strain>
    </source>
</reference>
<dbReference type="Pfam" id="PF20684">
    <property type="entry name" value="Fung_rhodopsin"/>
    <property type="match status" value="1"/>
</dbReference>
<dbReference type="GeneID" id="54489420"/>
<evidence type="ECO:0000256" key="7">
    <source>
        <dbReference type="SAM" id="Phobius"/>
    </source>
</evidence>
<evidence type="ECO:0000256" key="5">
    <source>
        <dbReference type="ARBA" id="ARBA00038359"/>
    </source>
</evidence>
<comment type="similarity">
    <text evidence="5">Belongs to the SAT4 family.</text>
</comment>
<evidence type="ECO:0000256" key="3">
    <source>
        <dbReference type="ARBA" id="ARBA00022989"/>
    </source>
</evidence>
<feature type="transmembrane region" description="Helical" evidence="7">
    <location>
        <begin position="104"/>
        <end position="126"/>
    </location>
</feature>
<evidence type="ECO:0000313" key="10">
    <source>
        <dbReference type="Proteomes" id="UP000799437"/>
    </source>
</evidence>
<evidence type="ECO:0000256" key="1">
    <source>
        <dbReference type="ARBA" id="ARBA00004141"/>
    </source>
</evidence>
<dbReference type="InterPro" id="IPR052337">
    <property type="entry name" value="SAT4-like"/>
</dbReference>
<feature type="transmembrane region" description="Helical" evidence="7">
    <location>
        <begin position="138"/>
        <end position="160"/>
    </location>
</feature>
<dbReference type="InterPro" id="IPR049326">
    <property type="entry name" value="Rhodopsin_dom_fungi"/>
</dbReference>
<evidence type="ECO:0000256" key="6">
    <source>
        <dbReference type="SAM" id="MobiDB-lite"/>
    </source>
</evidence>
<keyword evidence="2 7" id="KW-0812">Transmembrane</keyword>
<feature type="region of interest" description="Disordered" evidence="6">
    <location>
        <begin position="364"/>
        <end position="391"/>
    </location>
</feature>
<keyword evidence="4 7" id="KW-0472">Membrane</keyword>
<dbReference type="OrthoDB" id="444631at2759"/>
<evidence type="ECO:0000259" key="8">
    <source>
        <dbReference type="Pfam" id="PF20684"/>
    </source>
</evidence>
<name>A0A6A6W2H5_9PEZI</name>
<organism evidence="9 10">
    <name type="scientific">Pseudovirgaria hyperparasitica</name>
    <dbReference type="NCBI Taxonomy" id="470096"/>
    <lineage>
        <taxon>Eukaryota</taxon>
        <taxon>Fungi</taxon>
        <taxon>Dikarya</taxon>
        <taxon>Ascomycota</taxon>
        <taxon>Pezizomycotina</taxon>
        <taxon>Dothideomycetes</taxon>
        <taxon>Dothideomycetes incertae sedis</taxon>
        <taxon>Acrospermales</taxon>
        <taxon>Acrospermaceae</taxon>
        <taxon>Pseudovirgaria</taxon>
    </lineage>
</organism>
<protein>
    <recommendedName>
        <fullName evidence="8">Rhodopsin domain-containing protein</fullName>
    </recommendedName>
</protein>
<proteinExistence type="inferred from homology"/>
<dbReference type="AlphaFoldDB" id="A0A6A6W2H5"/>
<feature type="transmembrane region" description="Helical" evidence="7">
    <location>
        <begin position="49"/>
        <end position="68"/>
    </location>
</feature>
<accession>A0A6A6W2H5</accession>
<dbReference type="PANTHER" id="PTHR33048">
    <property type="entry name" value="PTH11-LIKE INTEGRAL MEMBRANE PROTEIN (AFU_ORTHOLOGUE AFUA_5G11245)"/>
    <property type="match status" value="1"/>
</dbReference>